<dbReference type="NCBIfam" id="TIGR00287">
    <property type="entry name" value="cas1"/>
    <property type="match status" value="1"/>
</dbReference>
<evidence type="ECO:0000313" key="12">
    <source>
        <dbReference type="Proteomes" id="UP000288623"/>
    </source>
</evidence>
<evidence type="ECO:0000256" key="9">
    <source>
        <dbReference type="ARBA" id="ARBA00038592"/>
    </source>
</evidence>
<gene>
    <name evidence="10" type="primary">cas1</name>
    <name evidence="11" type="ORF">QI30_07465</name>
</gene>
<dbReference type="Proteomes" id="UP000288623">
    <property type="component" value="Unassembled WGS sequence"/>
</dbReference>
<dbReference type="GO" id="GO:0046872">
    <property type="term" value="F:metal ion binding"/>
    <property type="evidence" value="ECO:0007669"/>
    <property type="project" value="UniProtKB-UniRule"/>
</dbReference>
<feature type="binding site" evidence="10">
    <location>
        <position position="217"/>
    </location>
    <ligand>
        <name>Mn(2+)</name>
        <dbReference type="ChEBI" id="CHEBI:29035"/>
    </ligand>
</feature>
<evidence type="ECO:0000256" key="10">
    <source>
        <dbReference type="HAMAP-Rule" id="MF_01470"/>
    </source>
</evidence>
<dbReference type="GO" id="GO:0016787">
    <property type="term" value="F:hydrolase activity"/>
    <property type="evidence" value="ECO:0007669"/>
    <property type="project" value="UniProtKB-KW"/>
</dbReference>
<dbReference type="GO" id="GO:0003677">
    <property type="term" value="F:DNA binding"/>
    <property type="evidence" value="ECO:0007669"/>
    <property type="project" value="UniProtKB-KW"/>
</dbReference>
<dbReference type="EMBL" id="JTFC01000027">
    <property type="protein sequence ID" value="RUS57092.1"/>
    <property type="molecule type" value="Genomic_DNA"/>
</dbReference>
<dbReference type="InterPro" id="IPR002729">
    <property type="entry name" value="CRISPR-assoc_Cas1"/>
</dbReference>
<comment type="subunit">
    <text evidence="9 10">Homodimer, forms a heterotetramer with a Cas2 homodimer.</text>
</comment>
<keyword evidence="2 10" id="KW-0479">Metal-binding</keyword>
<sequence>MGWRTVILTKESKLSLRMNHLVVASDETKTIFLEEINSLIIENPSICITGHVMNALVEAKIHVILCDKSHLPMTNIQSIYGHHRQSKHIGQQINWIEARKELLWKILIEQKLTNQANLLEHFQLDGYEQMKELIHNVELGDATNREGYGAKIYFHKMYGNHFIRGYDDAINAGLNYGYALLHSLFARLIVSKGYLTEIGIFHKNEYNQYNLASDLMEIFRPIVDGIIYSSDEELFTKNSRRNLIHLFEYKIEIRGKQYYLTQAAQIFVDSCMEYLNTGNKGHLQLPKLDYKAYKWGV</sequence>
<dbReference type="OrthoDB" id="9803119at2"/>
<reference evidence="11 12" key="1">
    <citation type="submission" date="2014-11" db="EMBL/GenBank/DDBJ databases">
        <title>Genome sequence and analysis of novel Kurthia sp.</title>
        <authorList>
            <person name="Lawson J.N."/>
            <person name="Gonzalez J.E."/>
            <person name="Rinauldi L."/>
            <person name="Xuan Z."/>
            <person name="Firman A."/>
            <person name="Shaddox L."/>
            <person name="Trudeau A."/>
            <person name="Shah S."/>
            <person name="Reiman D."/>
        </authorList>
    </citation>
    <scope>NUCLEOTIDE SEQUENCE [LARGE SCALE GENOMIC DNA]</scope>
    <source>
        <strain evidence="11 12">3B1D</strain>
    </source>
</reference>
<evidence type="ECO:0000256" key="1">
    <source>
        <dbReference type="ARBA" id="ARBA00022722"/>
    </source>
</evidence>
<dbReference type="RefSeq" id="WP_126990322.1">
    <property type="nucleotide sequence ID" value="NZ_JTFC01000027.1"/>
</dbReference>
<proteinExistence type="inferred from homology"/>
<keyword evidence="6 10" id="KW-0051">Antiviral defense</keyword>
<comment type="similarity">
    <text evidence="10">Belongs to the CRISPR-associated endonuclease Cas1 family.</text>
</comment>
<evidence type="ECO:0000313" key="11">
    <source>
        <dbReference type="EMBL" id="RUS57092.1"/>
    </source>
</evidence>
<dbReference type="GO" id="GO:0043571">
    <property type="term" value="P:maintenance of CRISPR repeat elements"/>
    <property type="evidence" value="ECO:0007669"/>
    <property type="project" value="UniProtKB-UniRule"/>
</dbReference>
<evidence type="ECO:0000256" key="3">
    <source>
        <dbReference type="ARBA" id="ARBA00022759"/>
    </source>
</evidence>
<accession>A0A433RUX9</accession>
<keyword evidence="3 10" id="KW-0255">Endonuclease</keyword>
<comment type="caution">
    <text evidence="11">The sequence shown here is derived from an EMBL/GenBank/DDBJ whole genome shotgun (WGS) entry which is preliminary data.</text>
</comment>
<evidence type="ECO:0000256" key="2">
    <source>
        <dbReference type="ARBA" id="ARBA00022723"/>
    </source>
</evidence>
<dbReference type="InterPro" id="IPR019855">
    <property type="entry name" value="CRISPR-assoc_Cas1_NMENI"/>
</dbReference>
<dbReference type="Pfam" id="PF01867">
    <property type="entry name" value="Cas_Cas1"/>
    <property type="match status" value="1"/>
</dbReference>
<feature type="binding site" evidence="10">
    <location>
        <position position="202"/>
    </location>
    <ligand>
        <name>Mn(2+)</name>
        <dbReference type="ChEBI" id="CHEBI:29035"/>
    </ligand>
</feature>
<dbReference type="InterPro" id="IPR042206">
    <property type="entry name" value="CRISPR-assoc_Cas1_C"/>
</dbReference>
<feature type="binding site" evidence="10">
    <location>
        <position position="146"/>
    </location>
    <ligand>
        <name>Mn(2+)</name>
        <dbReference type="ChEBI" id="CHEBI:29035"/>
    </ligand>
</feature>
<keyword evidence="4 10" id="KW-0378">Hydrolase</keyword>
<keyword evidence="7 10" id="KW-0238">DNA-binding</keyword>
<comment type="function">
    <text evidence="10">CRISPR (clustered regularly interspaced short palindromic repeat), is an adaptive immune system that provides protection against mobile genetic elements (viruses, transposable elements and conjugative plasmids). CRISPR clusters contain spacers, sequences complementary to antecedent mobile elements, and target invading nucleic acids. CRISPR clusters are transcribed and processed into CRISPR RNA (crRNA). Acts as a dsDNA endonuclease. Involved in the integration of spacer DNA into the CRISPR cassette.</text>
</comment>
<keyword evidence="5 10" id="KW-0460">Magnesium</keyword>
<dbReference type="InterPro" id="IPR042211">
    <property type="entry name" value="CRISPR-assoc_Cas1_N"/>
</dbReference>
<dbReference type="InterPro" id="IPR050646">
    <property type="entry name" value="Cas1"/>
</dbReference>
<name>A0A433RUX9_9BACL</name>
<evidence type="ECO:0000256" key="6">
    <source>
        <dbReference type="ARBA" id="ARBA00023118"/>
    </source>
</evidence>
<evidence type="ECO:0000256" key="5">
    <source>
        <dbReference type="ARBA" id="ARBA00022842"/>
    </source>
</evidence>
<dbReference type="NCBIfam" id="TIGR03639">
    <property type="entry name" value="cas1_NMENI"/>
    <property type="match status" value="1"/>
</dbReference>
<dbReference type="HAMAP" id="MF_01470">
    <property type="entry name" value="Cas1"/>
    <property type="match status" value="1"/>
</dbReference>
<keyword evidence="1 10" id="KW-0540">Nuclease</keyword>
<dbReference type="GO" id="GO:0051607">
    <property type="term" value="P:defense response to virus"/>
    <property type="evidence" value="ECO:0007669"/>
    <property type="project" value="UniProtKB-UniRule"/>
</dbReference>
<dbReference type="Gene3D" id="1.20.120.920">
    <property type="entry name" value="CRISPR-associated endonuclease Cas1, C-terminal domain"/>
    <property type="match status" value="1"/>
</dbReference>
<evidence type="ECO:0000256" key="4">
    <source>
        <dbReference type="ARBA" id="ARBA00022801"/>
    </source>
</evidence>
<comment type="cofactor">
    <cofactor evidence="10">
        <name>Mg(2+)</name>
        <dbReference type="ChEBI" id="CHEBI:18420"/>
    </cofactor>
    <cofactor evidence="10">
        <name>Mn(2+)</name>
        <dbReference type="ChEBI" id="CHEBI:29035"/>
    </cofactor>
</comment>
<dbReference type="GO" id="GO:0004520">
    <property type="term" value="F:DNA endonuclease activity"/>
    <property type="evidence" value="ECO:0007669"/>
    <property type="project" value="InterPro"/>
</dbReference>
<dbReference type="EC" id="3.1.-.-" evidence="10"/>
<dbReference type="PANTHER" id="PTHR34353">
    <property type="entry name" value="CRISPR-ASSOCIATED ENDONUCLEASE CAS1 1"/>
    <property type="match status" value="1"/>
</dbReference>
<evidence type="ECO:0000256" key="8">
    <source>
        <dbReference type="ARBA" id="ARBA00023211"/>
    </source>
</evidence>
<organism evidence="11 12">
    <name type="scientific">Candidatus Kurthia intestinigallinarum</name>
    <dbReference type="NCBI Taxonomy" id="1562256"/>
    <lineage>
        <taxon>Bacteria</taxon>
        <taxon>Bacillati</taxon>
        <taxon>Bacillota</taxon>
        <taxon>Bacilli</taxon>
        <taxon>Bacillales</taxon>
        <taxon>Caryophanaceae</taxon>
        <taxon>Kurthia</taxon>
    </lineage>
</organism>
<evidence type="ECO:0000256" key="7">
    <source>
        <dbReference type="ARBA" id="ARBA00023125"/>
    </source>
</evidence>
<dbReference type="Gene3D" id="3.100.10.20">
    <property type="entry name" value="CRISPR-associated endonuclease Cas1, N-terminal domain"/>
    <property type="match status" value="1"/>
</dbReference>
<keyword evidence="8 10" id="KW-0464">Manganese</keyword>
<dbReference type="PANTHER" id="PTHR34353:SF2">
    <property type="entry name" value="CRISPR-ASSOCIATED ENDONUCLEASE CAS1 1"/>
    <property type="match status" value="1"/>
</dbReference>
<protein>
    <recommendedName>
        <fullName evidence="10">CRISPR-associated endonuclease Cas1</fullName>
        <ecNumber evidence="10">3.1.-.-</ecNumber>
    </recommendedName>
</protein>
<dbReference type="AlphaFoldDB" id="A0A433RUX9"/>
<keyword evidence="12" id="KW-1185">Reference proteome</keyword>